<evidence type="ECO:0000313" key="3">
    <source>
        <dbReference type="Proteomes" id="UP000318297"/>
    </source>
</evidence>
<evidence type="ECO:0000313" key="2">
    <source>
        <dbReference type="EMBL" id="TWE10354.1"/>
    </source>
</evidence>
<dbReference type="RefSeq" id="WP_145229257.1">
    <property type="nucleotide sequence ID" value="NZ_VIVQ01000002.1"/>
</dbReference>
<dbReference type="PANTHER" id="PTHR36456">
    <property type="entry name" value="UPF0232 PROTEIN SCO3875"/>
    <property type="match status" value="1"/>
</dbReference>
<dbReference type="Pfam" id="PF05258">
    <property type="entry name" value="DciA"/>
    <property type="match status" value="1"/>
</dbReference>
<feature type="region of interest" description="Disordered" evidence="1">
    <location>
        <begin position="1"/>
        <end position="40"/>
    </location>
</feature>
<accession>A0A561E409</accession>
<protein>
    <submittedName>
        <fullName evidence="2">Putative nucleic acid-binding Zn ribbon protein</fullName>
    </submittedName>
</protein>
<feature type="region of interest" description="Disordered" evidence="1">
    <location>
        <begin position="55"/>
        <end position="90"/>
    </location>
</feature>
<dbReference type="PANTHER" id="PTHR36456:SF1">
    <property type="entry name" value="UPF0232 PROTEIN SCO3875"/>
    <property type="match status" value="1"/>
</dbReference>
<keyword evidence="3" id="KW-1185">Reference proteome</keyword>
<dbReference type="AlphaFoldDB" id="A0A561E409"/>
<dbReference type="InterPro" id="IPR007922">
    <property type="entry name" value="DciA-like"/>
</dbReference>
<dbReference type="OrthoDB" id="5516926at2"/>
<feature type="compositionally biased region" description="Basic and acidic residues" evidence="1">
    <location>
        <begin position="79"/>
        <end position="88"/>
    </location>
</feature>
<dbReference type="Proteomes" id="UP000318297">
    <property type="component" value="Unassembled WGS sequence"/>
</dbReference>
<name>A0A561E409_9MICO</name>
<gene>
    <name evidence="2" type="ORF">BKA23_2711</name>
</gene>
<reference evidence="2 3" key="1">
    <citation type="submission" date="2019-06" db="EMBL/GenBank/DDBJ databases">
        <title>Sequencing the genomes of 1000 actinobacteria strains.</title>
        <authorList>
            <person name="Klenk H.-P."/>
        </authorList>
    </citation>
    <scope>NUCLEOTIDE SEQUENCE [LARGE SCALE GENOMIC DNA]</scope>
    <source>
        <strain evidence="2 3">DSM 19560</strain>
    </source>
</reference>
<comment type="caution">
    <text evidence="2">The sequence shown here is derived from an EMBL/GenBank/DDBJ whole genome shotgun (WGS) entry which is preliminary data.</text>
</comment>
<feature type="region of interest" description="Disordered" evidence="1">
    <location>
        <begin position="180"/>
        <end position="204"/>
    </location>
</feature>
<proteinExistence type="predicted"/>
<organism evidence="2 3">
    <name type="scientific">Rudaeicoccus suwonensis</name>
    <dbReference type="NCBI Taxonomy" id="657409"/>
    <lineage>
        <taxon>Bacteria</taxon>
        <taxon>Bacillati</taxon>
        <taxon>Actinomycetota</taxon>
        <taxon>Actinomycetes</taxon>
        <taxon>Micrococcales</taxon>
        <taxon>Dermacoccaceae</taxon>
        <taxon>Rudaeicoccus</taxon>
    </lineage>
</organism>
<dbReference type="EMBL" id="VIVQ01000002">
    <property type="protein sequence ID" value="TWE10354.1"/>
    <property type="molecule type" value="Genomic_DNA"/>
</dbReference>
<evidence type="ECO:0000256" key="1">
    <source>
        <dbReference type="SAM" id="MobiDB-lite"/>
    </source>
</evidence>
<feature type="compositionally biased region" description="Acidic residues" evidence="1">
    <location>
        <begin position="12"/>
        <end position="22"/>
    </location>
</feature>
<sequence>MTRRGPSKPDASADDQSADDPVEVAGGDDRPALAPEDAAEDQLVAARDALRRARITARDKGFRPGAPGRRKRTAADLGTGRRRDDGRDPGVLGDQLDKLLVERGWQVDVAAGSVMGRWAEIVGADVAAHATPVTFNDNVLTVRAESTAWATQLRLLSSTLMARMEEAVGPDVVQEIRVVGPNSPSWSRGVRKAPGGRGPRDTYG</sequence>